<sequence length="264" mass="28517">MLRDVRALVFDMDGVLYRGSTRLPHVRELLEQLDRRGIPYAMVTNNSTRTPAQYAEKLAGMGISTPAERILTSSLVTRAWLEQRYPRGTRVYIVGMESLQEAILGDGYFTPAGTDAEVVVSGADFSLTYDKLRIATLAIRRGAHYVATNPDKTFPSEEGLIPGAGAIIAALVAATDVTPVVIGKPEPAIMLRAAALLGVEPAQVLAIGDRLDTDVLAGQRAGFRTALVLTGVATPADLDGGEVQPDLVLPDLEPLVDYYREERR</sequence>
<comment type="cofactor">
    <cofactor evidence="7">
        <name>Mg(2+)</name>
        <dbReference type="ChEBI" id="CHEBI:18420"/>
    </cofactor>
    <text evidence="7">Divalent metal ions. Mg(2+) is the most effective.</text>
</comment>
<dbReference type="SFLD" id="SFLDS00003">
    <property type="entry name" value="Haloacid_Dehalogenase"/>
    <property type="match status" value="1"/>
</dbReference>
<dbReference type="FunFam" id="3.40.50.1000:FF:000053">
    <property type="entry name" value="TIGR01457 family HAD hydrolase"/>
    <property type="match status" value="1"/>
</dbReference>
<dbReference type="InterPro" id="IPR006357">
    <property type="entry name" value="HAD-SF_hydro_IIA"/>
</dbReference>
<dbReference type="PANTHER" id="PTHR19288:SF95">
    <property type="entry name" value="D-GLYCEROL 3-PHOSPHATE PHOSPHATASE"/>
    <property type="match status" value="1"/>
</dbReference>
<dbReference type="CDD" id="cd07530">
    <property type="entry name" value="HAD_Pase_UmpH-like"/>
    <property type="match status" value="1"/>
</dbReference>
<feature type="active site" description="Nucleophile" evidence="5">
    <location>
        <position position="11"/>
    </location>
</feature>
<dbReference type="AlphaFoldDB" id="A0A7C2W6K0"/>
<dbReference type="PANTHER" id="PTHR19288">
    <property type="entry name" value="4-NITROPHENYLPHOSPHATASE-RELATED"/>
    <property type="match status" value="1"/>
</dbReference>
<keyword evidence="4 7" id="KW-0460">Magnesium</keyword>
<name>A0A7C2W6K0_9BACT</name>
<dbReference type="SFLD" id="SFLDG01139">
    <property type="entry name" value="C2.A:_Pyridoxal_Phosphate_Phos"/>
    <property type="match status" value="1"/>
</dbReference>
<dbReference type="Gene3D" id="3.40.50.1000">
    <property type="entry name" value="HAD superfamily/HAD-like"/>
    <property type="match status" value="2"/>
</dbReference>
<reference evidence="8" key="1">
    <citation type="journal article" date="2020" name="mSystems">
        <title>Genome- and Community-Level Interaction Insights into Carbon Utilization and Element Cycling Functions of Hydrothermarchaeota in Hydrothermal Sediment.</title>
        <authorList>
            <person name="Zhou Z."/>
            <person name="Liu Y."/>
            <person name="Xu W."/>
            <person name="Pan J."/>
            <person name="Luo Z.H."/>
            <person name="Li M."/>
        </authorList>
    </citation>
    <scope>NUCLEOTIDE SEQUENCE [LARGE SCALE GENOMIC DNA]</scope>
    <source>
        <strain evidence="8">SpSt-192</strain>
    </source>
</reference>
<dbReference type="GO" id="GO:0016791">
    <property type="term" value="F:phosphatase activity"/>
    <property type="evidence" value="ECO:0007669"/>
    <property type="project" value="TreeGrafter"/>
</dbReference>
<dbReference type="GO" id="GO:0046872">
    <property type="term" value="F:metal ion binding"/>
    <property type="evidence" value="ECO:0007669"/>
    <property type="project" value="UniProtKB-KW"/>
</dbReference>
<feature type="binding site" evidence="7">
    <location>
        <position position="11"/>
    </location>
    <ligand>
        <name>Mg(2+)</name>
        <dbReference type="ChEBI" id="CHEBI:18420"/>
    </ligand>
</feature>
<organism evidence="8">
    <name type="scientific">Thermorudis sp</name>
    <dbReference type="NCBI Taxonomy" id="1969470"/>
    <lineage>
        <taxon>Bacteria</taxon>
        <taxon>Pseudomonadati</taxon>
        <taxon>Thermomicrobiota</taxon>
        <taxon>Thermomicrobia</taxon>
        <taxon>Thermomicrobia incertae sedis</taxon>
        <taxon>Thermorudis</taxon>
    </lineage>
</organism>
<comment type="similarity">
    <text evidence="1">Belongs to the HAD-like hydrolase superfamily. NagD family.</text>
</comment>
<feature type="active site" description="Proton donor" evidence="5">
    <location>
        <position position="13"/>
    </location>
</feature>
<dbReference type="EMBL" id="DSID01000272">
    <property type="protein sequence ID" value="HEX70287.1"/>
    <property type="molecule type" value="Genomic_DNA"/>
</dbReference>
<dbReference type="NCBIfam" id="TIGR01460">
    <property type="entry name" value="HAD-SF-IIA"/>
    <property type="match status" value="1"/>
</dbReference>
<evidence type="ECO:0000256" key="7">
    <source>
        <dbReference type="PIRSR" id="PIRSR000915-3"/>
    </source>
</evidence>
<feature type="binding site" evidence="7">
    <location>
        <position position="13"/>
    </location>
    <ligand>
        <name>Mg(2+)</name>
        <dbReference type="ChEBI" id="CHEBI:18420"/>
    </ligand>
</feature>
<comment type="caution">
    <text evidence="8">The sequence shown here is derived from an EMBL/GenBank/DDBJ whole genome shotgun (WGS) entry which is preliminary data.</text>
</comment>
<dbReference type="InterPro" id="IPR036412">
    <property type="entry name" value="HAD-like_sf"/>
</dbReference>
<dbReference type="InterPro" id="IPR023214">
    <property type="entry name" value="HAD_sf"/>
</dbReference>
<dbReference type="PIRSF" id="PIRSF000915">
    <property type="entry name" value="PGP-type_phosphatase"/>
    <property type="match status" value="1"/>
</dbReference>
<dbReference type="GO" id="GO:0005737">
    <property type="term" value="C:cytoplasm"/>
    <property type="evidence" value="ECO:0007669"/>
    <property type="project" value="TreeGrafter"/>
</dbReference>
<evidence type="ECO:0000256" key="4">
    <source>
        <dbReference type="ARBA" id="ARBA00022842"/>
    </source>
</evidence>
<proteinExistence type="inferred from homology"/>
<dbReference type="SUPFAM" id="SSF56784">
    <property type="entry name" value="HAD-like"/>
    <property type="match status" value="1"/>
</dbReference>
<dbReference type="Pfam" id="PF13344">
    <property type="entry name" value="Hydrolase_6"/>
    <property type="match status" value="1"/>
</dbReference>
<protein>
    <submittedName>
        <fullName evidence="8">HAD family hydrolase</fullName>
    </submittedName>
</protein>
<feature type="binding site" evidence="7">
    <location>
        <position position="209"/>
    </location>
    <ligand>
        <name>Mg(2+)</name>
        <dbReference type="ChEBI" id="CHEBI:18420"/>
    </ligand>
</feature>
<feature type="binding site" evidence="6">
    <location>
        <position position="184"/>
    </location>
    <ligand>
        <name>substrate</name>
    </ligand>
</feature>
<gene>
    <name evidence="8" type="ORF">ENP13_03475</name>
</gene>
<evidence type="ECO:0000256" key="6">
    <source>
        <dbReference type="PIRSR" id="PIRSR000915-2"/>
    </source>
</evidence>
<evidence type="ECO:0000256" key="3">
    <source>
        <dbReference type="ARBA" id="ARBA00022801"/>
    </source>
</evidence>
<dbReference type="Pfam" id="PF13242">
    <property type="entry name" value="Hydrolase_like"/>
    <property type="match status" value="1"/>
</dbReference>
<evidence type="ECO:0000313" key="8">
    <source>
        <dbReference type="EMBL" id="HEX70287.1"/>
    </source>
</evidence>
<evidence type="ECO:0000256" key="1">
    <source>
        <dbReference type="ARBA" id="ARBA00006696"/>
    </source>
</evidence>
<keyword evidence="3 8" id="KW-0378">Hydrolase</keyword>
<evidence type="ECO:0000256" key="5">
    <source>
        <dbReference type="PIRSR" id="PIRSR000915-1"/>
    </source>
</evidence>
<evidence type="ECO:0000256" key="2">
    <source>
        <dbReference type="ARBA" id="ARBA00022723"/>
    </source>
</evidence>
<accession>A0A7C2W6K0</accession>
<keyword evidence="2 7" id="KW-0479">Metal-binding</keyword>